<dbReference type="GO" id="GO:0051539">
    <property type="term" value="F:4 iron, 4 sulfur cluster binding"/>
    <property type="evidence" value="ECO:0007669"/>
    <property type="project" value="UniProtKB-UniRule"/>
</dbReference>
<dbReference type="STRING" id="1064592.G0VFL9"/>
<keyword evidence="8" id="KW-0999">Mitochondrion inner membrane</keyword>
<keyword evidence="7 19" id="KW-0479">Metal-binding</keyword>
<evidence type="ECO:0000256" key="15">
    <source>
        <dbReference type="ARBA" id="ARBA00023075"/>
    </source>
</evidence>
<dbReference type="Gene3D" id="3.30.9.90">
    <property type="match status" value="1"/>
</dbReference>
<comment type="similarity">
    <text evidence="4">Belongs to the ETF-QO/FixC family.</text>
</comment>
<dbReference type="AlphaFoldDB" id="G0VFL9"/>
<evidence type="ECO:0000256" key="19">
    <source>
        <dbReference type="RuleBase" id="RU366068"/>
    </source>
</evidence>
<dbReference type="SUPFAM" id="SSF54862">
    <property type="entry name" value="4Fe-4S ferredoxins"/>
    <property type="match status" value="1"/>
</dbReference>
<evidence type="ECO:0000313" key="22">
    <source>
        <dbReference type="EMBL" id="CCC70286.1"/>
    </source>
</evidence>
<evidence type="ECO:0000256" key="13">
    <source>
        <dbReference type="ARBA" id="ARBA00023004"/>
    </source>
</evidence>
<keyword evidence="6 19" id="KW-0285">Flavoprotein</keyword>
<keyword evidence="16" id="KW-0496">Mitochondrion</keyword>
<dbReference type="InterPro" id="IPR040156">
    <property type="entry name" value="ETF-QO"/>
</dbReference>
<proteinExistence type="inferred from homology"/>
<evidence type="ECO:0000256" key="14">
    <source>
        <dbReference type="ARBA" id="ARBA00023014"/>
    </source>
</evidence>
<dbReference type="Gene3D" id="3.30.70.20">
    <property type="match status" value="1"/>
</dbReference>
<organism evidence="22 23">
    <name type="scientific">Naumovozyma castellii</name>
    <name type="common">Yeast</name>
    <name type="synonym">Saccharomyces castellii</name>
    <dbReference type="NCBI Taxonomy" id="27288"/>
    <lineage>
        <taxon>Eukaryota</taxon>
        <taxon>Fungi</taxon>
        <taxon>Dikarya</taxon>
        <taxon>Ascomycota</taxon>
        <taxon>Saccharomycotina</taxon>
        <taxon>Saccharomycetes</taxon>
        <taxon>Saccharomycetales</taxon>
        <taxon>Saccharomycetaceae</taxon>
        <taxon>Naumovozyma</taxon>
    </lineage>
</organism>
<dbReference type="GO" id="GO:0005743">
    <property type="term" value="C:mitochondrial inner membrane"/>
    <property type="evidence" value="ECO:0007669"/>
    <property type="project" value="UniProtKB-SubCell"/>
</dbReference>
<evidence type="ECO:0000256" key="11">
    <source>
        <dbReference type="ARBA" id="ARBA00022982"/>
    </source>
</evidence>
<evidence type="ECO:0000256" key="5">
    <source>
        <dbReference type="ARBA" id="ARBA00022448"/>
    </source>
</evidence>
<evidence type="ECO:0000259" key="21">
    <source>
        <dbReference type="Pfam" id="PF21162"/>
    </source>
</evidence>
<dbReference type="GO" id="GO:0046872">
    <property type="term" value="F:metal ion binding"/>
    <property type="evidence" value="ECO:0007669"/>
    <property type="project" value="UniProtKB-KW"/>
</dbReference>
<keyword evidence="17" id="KW-0472">Membrane</keyword>
<dbReference type="KEGG" id="ncs:NCAS_0E02160"/>
<keyword evidence="5 19" id="KW-0813">Transport</keyword>
<sequence length="606" mass="67634">MFKLLSYNGRSLLRLQRVGSVRLLSTATLTPEERSQLTSQREVDTVDVCIVGAGPSGLSAAIRLKQLDQDNKIRVVVLEKGAYVGAHILSGVILETRSFKELMGFDLPENLGTLVNKEEFKYFFNDRVSVPLPHPSQLKNKGKNYVGSLSQITSWLGEKAEELGVEVYTGISVSEVIYNKKGDGILGVATKDLGISKLGKPKEHFERGMEFHARQTILSEGCHGSLTKDVIKKFGLRKGKQPQTYGLGLKEVWRVKPENFKKGFVTHTMGYPLSNDLYGGGFQYHFGDGLVTVGLVLGLDYKNPYVSPYEEFQKLKKIPYYSNILEGGECLTYGARALNEGGLQSIPKLNFPGGVLVGATAGFMNVPKIKGTHTAMKTGMLAAEKIYENISKLQQLPEASVDMNPSESLIKDPLINLESYEEAFKKSWVYDELYEVRNLRPAFNTPLGGYGGMVYSGLDSMILRGRMPWTFKNNKSDALKTEFASKYKPIKYPKHDGKITFDIMTSVSRTGTYHDEDEESHLRLTKTQDEISHAVNSYPKWKGVEERFCPAGVYEYVKEENSPVGVKFKINSQNCIHCKTCDIKTPLQDIDWEVPEGGDGPKYTNT</sequence>
<keyword evidence="23" id="KW-1185">Reference proteome</keyword>
<protein>
    <recommendedName>
        <fullName evidence="19">Electron transfer flavoprotein-ubiquinone oxidoreductase</fullName>
        <shortName evidence="19">ETF-QO</shortName>
        <ecNumber evidence="19">1.5.5.1</ecNumber>
    </recommendedName>
</protein>
<dbReference type="PANTHER" id="PTHR10617:SF107">
    <property type="entry name" value="ELECTRON TRANSFER FLAVOPROTEIN-UBIQUINONE OXIDOREDUCTASE, MITOCHONDRIAL"/>
    <property type="match status" value="1"/>
</dbReference>
<evidence type="ECO:0000256" key="8">
    <source>
        <dbReference type="ARBA" id="ARBA00022792"/>
    </source>
</evidence>
<dbReference type="RefSeq" id="XP_003676645.1">
    <property type="nucleotide sequence ID" value="XM_003676597.1"/>
</dbReference>
<evidence type="ECO:0000256" key="3">
    <source>
        <dbReference type="ARBA" id="ARBA00004273"/>
    </source>
</evidence>
<dbReference type="SUPFAM" id="SSF51905">
    <property type="entry name" value="FAD/NAD(P)-binding domain"/>
    <property type="match status" value="1"/>
</dbReference>
<keyword evidence="11 19" id="KW-0249">Electron transport</keyword>
<dbReference type="OMA" id="INFQNCV"/>
<keyword evidence="9 19" id="KW-0274">FAD</keyword>
<keyword evidence="13 19" id="KW-0408">Iron</keyword>
<feature type="domain" description="ETF-QO/FixC ubiquinone-binding" evidence="21">
    <location>
        <begin position="245"/>
        <end position="338"/>
    </location>
</feature>
<evidence type="ECO:0000256" key="7">
    <source>
        <dbReference type="ARBA" id="ARBA00022723"/>
    </source>
</evidence>
<dbReference type="PANTHER" id="PTHR10617">
    <property type="entry name" value="ELECTRON TRANSFER FLAVOPROTEIN-UBIQUINONE OXIDOREDUCTASE"/>
    <property type="match status" value="1"/>
</dbReference>
<comment type="cofactor">
    <cofactor evidence="19">
        <name>[4Fe-4S] cluster</name>
        <dbReference type="ChEBI" id="CHEBI:49883"/>
    </cofactor>
    <text evidence="19">Binds 1 [4Fe-4S] cluster.</text>
</comment>
<comment type="function">
    <text evidence="2 19">Accepts electrons from ETF and reduces ubiquinone.</text>
</comment>
<evidence type="ECO:0000313" key="23">
    <source>
        <dbReference type="Proteomes" id="UP000001640"/>
    </source>
</evidence>
<dbReference type="SUPFAM" id="SSF54373">
    <property type="entry name" value="FAD-linked reductases, C-terminal domain"/>
    <property type="match status" value="1"/>
</dbReference>
<name>G0VFL9_NAUCA</name>
<dbReference type="Pfam" id="PF05187">
    <property type="entry name" value="Fer4_ETF_QO"/>
    <property type="match status" value="1"/>
</dbReference>
<keyword evidence="10" id="KW-0809">Transit peptide</keyword>
<dbReference type="Pfam" id="PF13450">
    <property type="entry name" value="NAD_binding_8"/>
    <property type="match status" value="1"/>
</dbReference>
<reference evidence="22 23" key="1">
    <citation type="journal article" date="2011" name="Proc. Natl. Acad. Sci. U.S.A.">
        <title>Evolutionary erosion of yeast sex chromosomes by mating-type switching accidents.</title>
        <authorList>
            <person name="Gordon J.L."/>
            <person name="Armisen D."/>
            <person name="Proux-Wera E."/>
            <person name="Oheigeartaigh S.S."/>
            <person name="Byrne K.P."/>
            <person name="Wolfe K.H."/>
        </authorList>
    </citation>
    <scope>NUCLEOTIDE SEQUENCE [LARGE SCALE GENOMIC DNA]</scope>
    <source>
        <strain evidence="23">ATCC 76901 / BCRC 22586 / CBS 4309 / NBRC 1992 / NRRL Y-12630</strain>
    </source>
</reference>
<dbReference type="InterPro" id="IPR036188">
    <property type="entry name" value="FAD/NAD-bd_sf"/>
</dbReference>
<dbReference type="GO" id="GO:0004174">
    <property type="term" value="F:electron-transferring-flavoprotein dehydrogenase activity"/>
    <property type="evidence" value="ECO:0007669"/>
    <property type="project" value="UniProtKB-UniRule"/>
</dbReference>
<evidence type="ECO:0000256" key="18">
    <source>
        <dbReference type="ARBA" id="ARBA00052682"/>
    </source>
</evidence>
<reference key="2">
    <citation type="submission" date="2011-08" db="EMBL/GenBank/DDBJ databases">
        <title>Genome sequence of Naumovozyma castellii.</title>
        <authorList>
            <person name="Gordon J.L."/>
            <person name="Armisen D."/>
            <person name="Proux-Wera E."/>
            <person name="OhEigeartaigh S.S."/>
            <person name="Byrne K.P."/>
            <person name="Wolfe K.H."/>
        </authorList>
    </citation>
    <scope>NUCLEOTIDE SEQUENCE</scope>
    <source>
        <strain>Type strain:CBS 4309</strain>
    </source>
</reference>
<dbReference type="OrthoDB" id="437331at2759"/>
<keyword evidence="15 19" id="KW-0830">Ubiquinone</keyword>
<comment type="catalytic activity">
    <reaction evidence="18 19">
        <text>a ubiquinone + reduced [electron-transfer flavoprotein] = a ubiquinol + oxidized [electron-transfer flavoprotein] + H(+)</text>
        <dbReference type="Rhea" id="RHEA:24052"/>
        <dbReference type="Rhea" id="RHEA-COMP:9565"/>
        <dbReference type="Rhea" id="RHEA-COMP:9566"/>
        <dbReference type="Rhea" id="RHEA-COMP:10685"/>
        <dbReference type="Rhea" id="RHEA-COMP:10686"/>
        <dbReference type="ChEBI" id="CHEBI:15378"/>
        <dbReference type="ChEBI" id="CHEBI:16389"/>
        <dbReference type="ChEBI" id="CHEBI:17976"/>
        <dbReference type="ChEBI" id="CHEBI:57692"/>
        <dbReference type="ChEBI" id="CHEBI:58307"/>
        <dbReference type="EC" id="1.5.5.1"/>
    </reaction>
</comment>
<dbReference type="Proteomes" id="UP000001640">
    <property type="component" value="Chromosome 5"/>
</dbReference>
<accession>G0VFL9</accession>
<evidence type="ECO:0000256" key="9">
    <source>
        <dbReference type="ARBA" id="ARBA00022827"/>
    </source>
</evidence>
<keyword evidence="12 19" id="KW-0560">Oxidoreductase</keyword>
<dbReference type="GeneID" id="96903917"/>
<dbReference type="eggNOG" id="KOG2415">
    <property type="taxonomic scope" value="Eukaryota"/>
</dbReference>
<dbReference type="FunCoup" id="G0VFL9">
    <property type="interactions" value="758"/>
</dbReference>
<dbReference type="Pfam" id="PF21162">
    <property type="entry name" value="ETFQO_UQ-bd"/>
    <property type="match status" value="1"/>
</dbReference>
<comment type="subcellular location">
    <subcellularLocation>
        <location evidence="3">Mitochondrion inner membrane</location>
    </subcellularLocation>
</comment>
<dbReference type="HOGENOM" id="CLU_009667_4_0_1"/>
<keyword evidence="14 19" id="KW-0411">Iron-sulfur</keyword>
<evidence type="ECO:0000256" key="2">
    <source>
        <dbReference type="ARBA" id="ARBA00002819"/>
    </source>
</evidence>
<evidence type="ECO:0000256" key="16">
    <source>
        <dbReference type="ARBA" id="ARBA00023128"/>
    </source>
</evidence>
<dbReference type="FunFam" id="3.30.70.20:FF:000015">
    <property type="entry name" value="Electron transfer flavoprotein-ubiquinone oxidoreductase"/>
    <property type="match status" value="1"/>
</dbReference>
<evidence type="ECO:0000256" key="1">
    <source>
        <dbReference type="ARBA" id="ARBA00001974"/>
    </source>
</evidence>
<dbReference type="EMBL" id="HE576756">
    <property type="protein sequence ID" value="CCC70286.1"/>
    <property type="molecule type" value="Genomic_DNA"/>
</dbReference>
<dbReference type="EC" id="1.5.5.1" evidence="19"/>
<evidence type="ECO:0000259" key="20">
    <source>
        <dbReference type="Pfam" id="PF05187"/>
    </source>
</evidence>
<evidence type="ECO:0000256" key="17">
    <source>
        <dbReference type="ARBA" id="ARBA00023136"/>
    </source>
</evidence>
<dbReference type="Gene3D" id="3.50.50.60">
    <property type="entry name" value="FAD/NAD(P)-binding domain"/>
    <property type="match status" value="1"/>
</dbReference>
<evidence type="ECO:0000256" key="6">
    <source>
        <dbReference type="ARBA" id="ARBA00022630"/>
    </source>
</evidence>
<dbReference type="InterPro" id="IPR007859">
    <property type="entry name" value="ETF-QO/FixX_C"/>
</dbReference>
<evidence type="ECO:0000256" key="10">
    <source>
        <dbReference type="ARBA" id="ARBA00022946"/>
    </source>
</evidence>
<dbReference type="InParanoid" id="G0VFL9"/>
<feature type="domain" description="ETF-QO/FixX C-terminal" evidence="20">
    <location>
        <begin position="497"/>
        <end position="604"/>
    </location>
</feature>
<evidence type="ECO:0000256" key="4">
    <source>
        <dbReference type="ARBA" id="ARBA00006796"/>
    </source>
</evidence>
<evidence type="ECO:0000256" key="12">
    <source>
        <dbReference type="ARBA" id="ARBA00023002"/>
    </source>
</evidence>
<comment type="cofactor">
    <cofactor evidence="1 19">
        <name>FAD</name>
        <dbReference type="ChEBI" id="CHEBI:57692"/>
    </cofactor>
</comment>
<dbReference type="InterPro" id="IPR049398">
    <property type="entry name" value="ETF-QO/FixC_UQ-bd"/>
</dbReference>
<gene>
    <name evidence="22" type="primary">NCAS0E02160</name>
    <name evidence="22" type="ordered locus">NCAS_0E02160</name>
</gene>